<accession>A0A0R3SZ37</accession>
<reference evidence="2" key="1">
    <citation type="submission" date="2017-02" db="UniProtKB">
        <authorList>
            <consortium name="WormBaseParasite"/>
        </authorList>
    </citation>
    <scope>IDENTIFICATION</scope>
</reference>
<dbReference type="AlphaFoldDB" id="A0A0R3SZ37"/>
<name>A0A0R3SZ37_HYMDI</name>
<keyword evidence="1" id="KW-1133">Transmembrane helix</keyword>
<dbReference type="WBParaSite" id="HDID_0001103301-mRNA-1">
    <property type="protein sequence ID" value="HDID_0001103301-mRNA-1"/>
    <property type="gene ID" value="HDID_0001103301"/>
</dbReference>
<feature type="transmembrane region" description="Helical" evidence="1">
    <location>
        <begin position="111"/>
        <end position="133"/>
    </location>
</feature>
<protein>
    <submittedName>
        <fullName evidence="2">Tyrosine-protein phosphatase domain-containing protein</fullName>
    </submittedName>
</protein>
<keyword evidence="1" id="KW-0812">Transmembrane</keyword>
<sequence>LFYFFNNLARRDCNVTEITFNAITVECSIETKRSVSNEAIVTTVMAKTVDVDSTSQNCSISNTESSCTIRNLQVCTSYSVSLITCLRNINCGDVVIIGEDIRTDKSSNVELIAALVVVCAIVVILVILLAVFWKRIQSLRNKTTVVHSQNDVNGFIINYFEPEESFTSVDILHPPIAFENYQDYVRSLQGEGQMANLFKYLNNLTKEQEANFHLSTNAASMLGPQNRYRDILPCK</sequence>
<proteinExistence type="predicted"/>
<organism evidence="2">
    <name type="scientific">Hymenolepis diminuta</name>
    <name type="common">Rat tapeworm</name>
    <dbReference type="NCBI Taxonomy" id="6216"/>
    <lineage>
        <taxon>Eukaryota</taxon>
        <taxon>Metazoa</taxon>
        <taxon>Spiralia</taxon>
        <taxon>Lophotrochozoa</taxon>
        <taxon>Platyhelminthes</taxon>
        <taxon>Cestoda</taxon>
        <taxon>Eucestoda</taxon>
        <taxon>Cyclophyllidea</taxon>
        <taxon>Hymenolepididae</taxon>
        <taxon>Hymenolepis</taxon>
    </lineage>
</organism>
<evidence type="ECO:0000313" key="2">
    <source>
        <dbReference type="WBParaSite" id="HDID_0001103301-mRNA-1"/>
    </source>
</evidence>
<keyword evidence="1" id="KW-0472">Membrane</keyword>
<evidence type="ECO:0000256" key="1">
    <source>
        <dbReference type="SAM" id="Phobius"/>
    </source>
</evidence>